<feature type="transmembrane region" description="Helical" evidence="6">
    <location>
        <begin position="281"/>
        <end position="298"/>
    </location>
</feature>
<evidence type="ECO:0000256" key="3">
    <source>
        <dbReference type="ARBA" id="ARBA00022692"/>
    </source>
</evidence>
<dbReference type="PANTHER" id="PTHR21716:SF68">
    <property type="entry name" value="TRANSPORT PROTEIN YTVI-RELATED"/>
    <property type="match status" value="1"/>
</dbReference>
<dbReference type="GO" id="GO:0016020">
    <property type="term" value="C:membrane"/>
    <property type="evidence" value="ECO:0007669"/>
    <property type="project" value="UniProtKB-SubCell"/>
</dbReference>
<evidence type="ECO:0000256" key="2">
    <source>
        <dbReference type="ARBA" id="ARBA00009773"/>
    </source>
</evidence>
<dbReference type="EMBL" id="FQZP01000026">
    <property type="protein sequence ID" value="SHJ12615.1"/>
    <property type="molecule type" value="Genomic_DNA"/>
</dbReference>
<evidence type="ECO:0000313" key="8">
    <source>
        <dbReference type="Proteomes" id="UP000324781"/>
    </source>
</evidence>
<feature type="transmembrane region" description="Helical" evidence="6">
    <location>
        <begin position="156"/>
        <end position="179"/>
    </location>
</feature>
<proteinExistence type="inferred from homology"/>
<keyword evidence="5 6" id="KW-0472">Membrane</keyword>
<keyword evidence="3 6" id="KW-0812">Transmembrane</keyword>
<dbReference type="Pfam" id="PF01594">
    <property type="entry name" value="AI-2E_transport"/>
    <property type="match status" value="1"/>
</dbReference>
<feature type="transmembrane region" description="Helical" evidence="6">
    <location>
        <begin position="9"/>
        <end position="26"/>
    </location>
</feature>
<keyword evidence="4 6" id="KW-1133">Transmembrane helix</keyword>
<feature type="transmembrane region" description="Helical" evidence="6">
    <location>
        <begin position="32"/>
        <end position="52"/>
    </location>
</feature>
<dbReference type="GO" id="GO:0055085">
    <property type="term" value="P:transmembrane transport"/>
    <property type="evidence" value="ECO:0007669"/>
    <property type="project" value="TreeGrafter"/>
</dbReference>
<evidence type="ECO:0000256" key="4">
    <source>
        <dbReference type="ARBA" id="ARBA00022989"/>
    </source>
</evidence>
<dbReference type="AlphaFoldDB" id="A0A1M6GRL6"/>
<comment type="similarity">
    <text evidence="2">Belongs to the autoinducer-2 exporter (AI-2E) (TC 2.A.86) family.</text>
</comment>
<feature type="transmembrane region" description="Helical" evidence="6">
    <location>
        <begin position="246"/>
        <end position="269"/>
    </location>
</feature>
<dbReference type="InterPro" id="IPR002549">
    <property type="entry name" value="AI-2E-like"/>
</dbReference>
<accession>A0A1M6GRL6</accession>
<dbReference type="NCBIfam" id="TIGR02872">
    <property type="entry name" value="spore_ytvI"/>
    <property type="match status" value="1"/>
</dbReference>
<feature type="transmembrane region" description="Helical" evidence="6">
    <location>
        <begin position="318"/>
        <end position="344"/>
    </location>
</feature>
<evidence type="ECO:0000256" key="5">
    <source>
        <dbReference type="ARBA" id="ARBA00023136"/>
    </source>
</evidence>
<feature type="transmembrane region" description="Helical" evidence="6">
    <location>
        <begin position="64"/>
        <end position="87"/>
    </location>
</feature>
<name>A0A1M6GRL6_9FIRM</name>
<dbReference type="InterPro" id="IPR014227">
    <property type="entry name" value="YtvI-like"/>
</dbReference>
<reference evidence="7 8" key="1">
    <citation type="submission" date="2016-11" db="EMBL/GenBank/DDBJ databases">
        <authorList>
            <person name="Varghese N."/>
            <person name="Submissions S."/>
        </authorList>
    </citation>
    <scope>NUCLEOTIDE SEQUENCE [LARGE SCALE GENOMIC DNA]</scope>
    <source>
        <strain evidence="7 8">DSM 19027</strain>
    </source>
</reference>
<evidence type="ECO:0000256" key="1">
    <source>
        <dbReference type="ARBA" id="ARBA00004141"/>
    </source>
</evidence>
<dbReference type="PANTHER" id="PTHR21716">
    <property type="entry name" value="TRANSMEMBRANE PROTEIN"/>
    <property type="match status" value="1"/>
</dbReference>
<sequence>MPDALKKTIFSVIKILLIALGVFVLIKIGRYFVPFIIAFVFSSLIEPLVKFIETKLRISRKIGSFFSILVVLGAILTILGLLIARLIKEIINVYNSLNITFEGIADFFDSVIREANNLFLKLPVQVSDSINNAINNLSNNLSNFLKPVADLATGTFQFAISLPQAVIFILVTILATYFMSSDKHRIAQFLDSQIPSEWLKNTRNVINNLFTALFGWLKAQLILMTITFSEVLVGFLIIGIENALLLALIIALVDALPILGTGSILLPWAVIDLLSGNTRQGLSLALLWLIIIFVRQLIEPKVVGQQIGIHPLFTLFGMYLGLKFMGVLGMFLGPITIVIIKYILESILKTEGLKGWFERNFRGKEPASTAREPCNAGEDLPEPP</sequence>
<evidence type="ECO:0000313" key="7">
    <source>
        <dbReference type="EMBL" id="SHJ12615.1"/>
    </source>
</evidence>
<evidence type="ECO:0000256" key="6">
    <source>
        <dbReference type="SAM" id="Phobius"/>
    </source>
</evidence>
<comment type="subcellular location">
    <subcellularLocation>
        <location evidence="1">Membrane</location>
        <topology evidence="1">Multi-pass membrane protein</topology>
    </subcellularLocation>
</comment>
<keyword evidence="8" id="KW-1185">Reference proteome</keyword>
<protein>
    <submittedName>
        <fullName evidence="7">Sporulation integral membrane protein YtvI</fullName>
    </submittedName>
</protein>
<dbReference type="RefSeq" id="WP_188118438.1">
    <property type="nucleotide sequence ID" value="NZ_DAONMB010000087.1"/>
</dbReference>
<dbReference type="Proteomes" id="UP000324781">
    <property type="component" value="Unassembled WGS sequence"/>
</dbReference>
<organism evidence="7 8">
    <name type="scientific">Thermoclostridium caenicola</name>
    <dbReference type="NCBI Taxonomy" id="659425"/>
    <lineage>
        <taxon>Bacteria</taxon>
        <taxon>Bacillati</taxon>
        <taxon>Bacillota</taxon>
        <taxon>Clostridia</taxon>
        <taxon>Eubacteriales</taxon>
        <taxon>Oscillospiraceae</taxon>
        <taxon>Thermoclostridium</taxon>
    </lineage>
</organism>
<gene>
    <name evidence="7" type="ORF">SAMN05444373_10269</name>
</gene>